<accession>A0A095Y5C5</accession>
<protein>
    <submittedName>
        <fullName evidence="2">ATPase AAA</fullName>
    </submittedName>
</protein>
<dbReference type="CDD" id="cd10439">
    <property type="entry name" value="GIY-YIG_COG3410"/>
    <property type="match status" value="1"/>
</dbReference>
<dbReference type="eggNOG" id="COG3410">
    <property type="taxonomic scope" value="Bacteria"/>
</dbReference>
<dbReference type="SUPFAM" id="SSF52540">
    <property type="entry name" value="P-loop containing nucleoside triphosphate hydrolases"/>
    <property type="match status" value="1"/>
</dbReference>
<dbReference type="InterPro" id="IPR027417">
    <property type="entry name" value="P-loop_NTPase"/>
</dbReference>
<dbReference type="EMBL" id="JRNE01000039">
    <property type="protein sequence ID" value="KGF17478.1"/>
    <property type="molecule type" value="Genomic_DNA"/>
</dbReference>
<dbReference type="AlphaFoldDB" id="A0A095Y5C5"/>
<dbReference type="Proteomes" id="UP000029548">
    <property type="component" value="Unassembled WGS sequence"/>
</dbReference>
<reference evidence="2 3" key="1">
    <citation type="submission" date="2014-07" db="EMBL/GenBank/DDBJ databases">
        <authorList>
            <person name="McCorrison J."/>
            <person name="Sanka R."/>
            <person name="Torralba M."/>
            <person name="Gillis M."/>
            <person name="Haft D.H."/>
            <person name="Methe B."/>
            <person name="Sutton G."/>
            <person name="Nelson K.E."/>
        </authorList>
    </citation>
    <scope>NUCLEOTIDE SEQUENCE [LARGE SCALE GENOMIC DNA]</scope>
    <source>
        <strain evidence="2 3">DNF00450</strain>
    </source>
</reference>
<dbReference type="eggNOG" id="COG0507">
    <property type="taxonomic scope" value="Bacteria"/>
</dbReference>
<comment type="caution">
    <text evidence="2">The sequence shown here is derived from an EMBL/GenBank/DDBJ whole genome shotgun (WGS) entry which is preliminary data.</text>
</comment>
<dbReference type="InterPro" id="IPR018647">
    <property type="entry name" value="SLFN_3-like_DNA/RNA_helicase"/>
</dbReference>
<sequence length="589" mass="66870">MIALPATAKSFKIRHFDFGGPSMAKAEQMPKLANWPVVYVLNQERAGGVKGRVYVGESTNFVSRMHQHSKSESKVGLDRVEVIVDGTFNKSVCLDLESHLIRYAAGDGSNEVLNGNAGIVDADYYDRARYRAAFEDIYEELRSRGLFRLPLVDVINSELFKYSPFKALNEDQRTAVFDIMETLAEDFADDTDEQHSMVISGGPGTGKTIVAIFLMKLLADLGQGLQDETDIPDSEFQEFFVEGIRERFENLRIGFVIPQQALRKSVEKVFAATPGLSKEMVLDPFDVGESKDKFDLLVVDEAHRLSRYAAQAHGTLTKQFRDINAKLFDGRRPKASQLDWLTDRSRNLVLMLDVDQSVRPRDLPRREIESFRDALDRRRTYELKTQMRTLGGEDYIEYVQDVFSDAPPSSKLAFEGYELGLIDDPRHLVELIRAKDKEHGLGRIVAGYAWEWVSRKEKAAYDIDLGDGVRMRWNSNDKDWIASPKSRDEVGSIHTIQGYDLNYAGVIIGGDLRYDLVEERLYVERANYFDRAGKANVAMAGEVTTDAMLRKFIWNIYSVLLTRGIRGTFIHVVDPGLREYLGRYFDVIG</sequence>
<dbReference type="Gene3D" id="3.40.50.300">
    <property type="entry name" value="P-loop containing nucleotide triphosphate hydrolases"/>
    <property type="match status" value="1"/>
</dbReference>
<gene>
    <name evidence="2" type="ORF">HMPREF1650_03710</name>
</gene>
<feature type="domain" description="Schlafen group 3-like DNA/RNA helicase" evidence="1">
    <location>
        <begin position="196"/>
        <end position="574"/>
    </location>
</feature>
<evidence type="ECO:0000313" key="2">
    <source>
        <dbReference type="EMBL" id="KGF17478.1"/>
    </source>
</evidence>
<dbReference type="RefSeq" id="WP_035121018.1">
    <property type="nucleotide sequence ID" value="NZ_JRNE01000039.1"/>
</dbReference>
<dbReference type="Pfam" id="PF09848">
    <property type="entry name" value="SLFN-g3_helicase"/>
    <property type="match status" value="1"/>
</dbReference>
<proteinExistence type="predicted"/>
<name>A0A095Y5C5_9CORY</name>
<organism evidence="2 3">
    <name type="scientific">Corynebacterium freneyi DNF00450</name>
    <dbReference type="NCBI Taxonomy" id="1287475"/>
    <lineage>
        <taxon>Bacteria</taxon>
        <taxon>Bacillati</taxon>
        <taxon>Actinomycetota</taxon>
        <taxon>Actinomycetes</taxon>
        <taxon>Mycobacteriales</taxon>
        <taxon>Corynebacteriaceae</taxon>
        <taxon>Corynebacterium</taxon>
    </lineage>
</organism>
<evidence type="ECO:0000313" key="3">
    <source>
        <dbReference type="Proteomes" id="UP000029548"/>
    </source>
</evidence>
<evidence type="ECO:0000259" key="1">
    <source>
        <dbReference type="Pfam" id="PF09848"/>
    </source>
</evidence>